<dbReference type="InterPro" id="IPR007318">
    <property type="entry name" value="Phopholipid_MeTrfase"/>
</dbReference>
<dbReference type="Pfam" id="PF04191">
    <property type="entry name" value="PEMT"/>
    <property type="match status" value="1"/>
</dbReference>
<comment type="subcellular location">
    <subcellularLocation>
        <location evidence="1">Endomembrane system</location>
        <topology evidence="1">Multi-pass membrane protein</topology>
    </subcellularLocation>
</comment>
<evidence type="ECO:0000256" key="4">
    <source>
        <dbReference type="ARBA" id="ARBA00023136"/>
    </source>
</evidence>
<feature type="transmembrane region" description="Helical" evidence="5">
    <location>
        <begin position="136"/>
        <end position="154"/>
    </location>
</feature>
<dbReference type="PANTHER" id="PTHR12714">
    <property type="entry name" value="PROTEIN-S ISOPRENYLCYSTEINE O-METHYLTRANSFERASE"/>
    <property type="match status" value="1"/>
</dbReference>
<organism evidence="6 7">
    <name type="scientific">Streptococcus gordonii</name>
    <dbReference type="NCBI Taxonomy" id="1302"/>
    <lineage>
        <taxon>Bacteria</taxon>
        <taxon>Bacillati</taxon>
        <taxon>Bacillota</taxon>
        <taxon>Bacilli</taxon>
        <taxon>Lactobacillales</taxon>
        <taxon>Streptococcaceae</taxon>
        <taxon>Streptococcus</taxon>
    </lineage>
</organism>
<dbReference type="GO" id="GO:0016740">
    <property type="term" value="F:transferase activity"/>
    <property type="evidence" value="ECO:0007669"/>
    <property type="project" value="UniProtKB-ARBA"/>
</dbReference>
<feature type="transmembrane region" description="Helical" evidence="5">
    <location>
        <begin position="6"/>
        <end position="22"/>
    </location>
</feature>
<proteinExistence type="predicted"/>
<feature type="transmembrane region" description="Helical" evidence="5">
    <location>
        <begin position="68"/>
        <end position="87"/>
    </location>
</feature>
<dbReference type="GO" id="GO:0012505">
    <property type="term" value="C:endomembrane system"/>
    <property type="evidence" value="ECO:0007669"/>
    <property type="project" value="UniProtKB-SubCell"/>
</dbReference>
<dbReference type="AlphaFoldDB" id="A0A139N295"/>
<accession>A0A139N295</accession>
<sequence>MNLQTIFTYVFFVIFISTEMWIKNKTKSNNVNDSADKGSRYIIIGSVVCCLLLMNEQLLPSIAQLPPFLIYVGILISLAGFVLRIYAVNYLGKNFTLAVQTTDSQQLVDHGPYAIVRNPAYTGSTLSILGLSITSLNPFTIIICLILLVVGYSIRLKVEEKALGNHFGKNYEAYCQKVRYRVFPYIW</sequence>
<feature type="transmembrane region" description="Helical" evidence="5">
    <location>
        <begin position="42"/>
        <end position="62"/>
    </location>
</feature>
<dbReference type="PATRIC" id="fig|1302.21.peg.1856"/>
<gene>
    <name evidence="6" type="ORF">SGODD07_01675</name>
</gene>
<evidence type="ECO:0000313" key="7">
    <source>
        <dbReference type="Proteomes" id="UP000070096"/>
    </source>
</evidence>
<evidence type="ECO:0000256" key="5">
    <source>
        <dbReference type="SAM" id="Phobius"/>
    </source>
</evidence>
<keyword evidence="2 5" id="KW-0812">Transmembrane</keyword>
<dbReference type="EMBL" id="LQRC01000221">
    <property type="protein sequence ID" value="KXT70062.1"/>
    <property type="molecule type" value="Genomic_DNA"/>
</dbReference>
<protein>
    <recommendedName>
        <fullName evidence="8">Isoprenylcysteine carboxyl methyltransferase (ICMT) family protein</fullName>
    </recommendedName>
</protein>
<keyword evidence="3 5" id="KW-1133">Transmembrane helix</keyword>
<evidence type="ECO:0000256" key="2">
    <source>
        <dbReference type="ARBA" id="ARBA00022692"/>
    </source>
</evidence>
<dbReference type="PANTHER" id="PTHR12714:SF9">
    <property type="entry name" value="PROTEIN-S-ISOPRENYLCYSTEINE O-METHYLTRANSFERASE"/>
    <property type="match status" value="1"/>
</dbReference>
<evidence type="ECO:0008006" key="8">
    <source>
        <dbReference type="Google" id="ProtNLM"/>
    </source>
</evidence>
<reference evidence="6 7" key="1">
    <citation type="submission" date="2016-01" db="EMBL/GenBank/DDBJ databases">
        <title>Highly variable Streptococcus oralis are common among viridans streptococci isolated from primates.</title>
        <authorList>
            <person name="Denapaite D."/>
            <person name="Rieger M."/>
            <person name="Koendgen S."/>
            <person name="Brueckner R."/>
            <person name="Ochigava I."/>
            <person name="Kappeler P."/>
            <person name="Maetz-Rensing K."/>
            <person name="Leendertz F."/>
            <person name="Hakenbeck R."/>
        </authorList>
    </citation>
    <scope>NUCLEOTIDE SEQUENCE [LARGE SCALE GENOMIC DNA]</scope>
    <source>
        <strain evidence="6 7">DD07</strain>
    </source>
</reference>
<evidence type="ECO:0000313" key="6">
    <source>
        <dbReference type="EMBL" id="KXT70062.1"/>
    </source>
</evidence>
<dbReference type="Gene3D" id="1.20.120.1630">
    <property type="match status" value="1"/>
</dbReference>
<evidence type="ECO:0000256" key="3">
    <source>
        <dbReference type="ARBA" id="ARBA00022989"/>
    </source>
</evidence>
<comment type="caution">
    <text evidence="6">The sequence shown here is derived from an EMBL/GenBank/DDBJ whole genome shotgun (WGS) entry which is preliminary data.</text>
</comment>
<name>A0A139N295_STRGN</name>
<keyword evidence="4 5" id="KW-0472">Membrane</keyword>
<dbReference type="Proteomes" id="UP000070096">
    <property type="component" value="Unassembled WGS sequence"/>
</dbReference>
<evidence type="ECO:0000256" key="1">
    <source>
        <dbReference type="ARBA" id="ARBA00004127"/>
    </source>
</evidence>